<dbReference type="OrthoDB" id="321029at2759"/>
<proteinExistence type="predicted"/>
<name>A0A8S1NV86_9CILI</name>
<dbReference type="PANTHER" id="PTHR33706">
    <property type="entry name" value="MORN VARIANT REPEAT PROTEIN"/>
    <property type="match status" value="1"/>
</dbReference>
<gene>
    <name evidence="1" type="ORF">PSON_ATCC_30995.1.T0660011</name>
</gene>
<sequence>MKIGRWDIMFCDRFKNFQKIGGGQYDSNGNQKKIGKWIELDKHFNNNHQATHNGEYNLKGQKVGIWIEMIGDRKMKERRYHN</sequence>
<dbReference type="PANTHER" id="PTHR33706:SF1">
    <property type="entry name" value="TPR REPEAT PROTEIN"/>
    <property type="match status" value="1"/>
</dbReference>
<organism evidence="1 2">
    <name type="scientific">Paramecium sonneborni</name>
    <dbReference type="NCBI Taxonomy" id="65129"/>
    <lineage>
        <taxon>Eukaryota</taxon>
        <taxon>Sar</taxon>
        <taxon>Alveolata</taxon>
        <taxon>Ciliophora</taxon>
        <taxon>Intramacronucleata</taxon>
        <taxon>Oligohymenophorea</taxon>
        <taxon>Peniculida</taxon>
        <taxon>Parameciidae</taxon>
        <taxon>Paramecium</taxon>
    </lineage>
</organism>
<dbReference type="AlphaFoldDB" id="A0A8S1NV86"/>
<comment type="caution">
    <text evidence="1">The sequence shown here is derived from an EMBL/GenBank/DDBJ whole genome shotgun (WGS) entry which is preliminary data.</text>
</comment>
<accession>A0A8S1NV86</accession>
<keyword evidence="2" id="KW-1185">Reference proteome</keyword>
<protein>
    <submittedName>
        <fullName evidence="1">Uncharacterized protein</fullName>
    </submittedName>
</protein>
<dbReference type="Proteomes" id="UP000692954">
    <property type="component" value="Unassembled WGS sequence"/>
</dbReference>
<dbReference type="EMBL" id="CAJJDN010000066">
    <property type="protein sequence ID" value="CAD8096152.1"/>
    <property type="molecule type" value="Genomic_DNA"/>
</dbReference>
<reference evidence="1" key="1">
    <citation type="submission" date="2021-01" db="EMBL/GenBank/DDBJ databases">
        <authorList>
            <consortium name="Genoscope - CEA"/>
            <person name="William W."/>
        </authorList>
    </citation>
    <scope>NUCLEOTIDE SEQUENCE</scope>
</reference>
<evidence type="ECO:0000313" key="1">
    <source>
        <dbReference type="EMBL" id="CAD8096152.1"/>
    </source>
</evidence>
<evidence type="ECO:0000313" key="2">
    <source>
        <dbReference type="Proteomes" id="UP000692954"/>
    </source>
</evidence>